<dbReference type="Gene3D" id="1.20.58.530">
    <property type="match status" value="1"/>
</dbReference>
<dbReference type="InterPro" id="IPR027417">
    <property type="entry name" value="P-loop_NTPase"/>
</dbReference>
<dbReference type="GO" id="GO:0003779">
    <property type="term" value="F:actin binding"/>
    <property type="evidence" value="ECO:0007669"/>
    <property type="project" value="UniProtKB-KW"/>
</dbReference>
<evidence type="ECO:0000313" key="4">
    <source>
        <dbReference type="Proteomes" id="UP000007819"/>
    </source>
</evidence>
<dbReference type="Pfam" id="PF00063">
    <property type="entry name" value="Myosin_head"/>
    <property type="match status" value="1"/>
</dbReference>
<dbReference type="GO" id="GO:0005524">
    <property type="term" value="F:ATP binding"/>
    <property type="evidence" value="ECO:0007669"/>
    <property type="project" value="InterPro"/>
</dbReference>
<keyword evidence="1" id="KW-0505">Motor protein</keyword>
<keyword evidence="4" id="KW-1185">Reference proteome</keyword>
<dbReference type="KEGG" id="api:115034483"/>
<dbReference type="AlphaFoldDB" id="A0A8R2JVG7"/>
<evidence type="ECO:0000259" key="2">
    <source>
        <dbReference type="PROSITE" id="PS51456"/>
    </source>
</evidence>
<dbReference type="GeneID" id="115034483"/>
<reference evidence="4" key="1">
    <citation type="submission" date="2010-06" db="EMBL/GenBank/DDBJ databases">
        <authorList>
            <person name="Jiang H."/>
            <person name="Abraham K."/>
            <person name="Ali S."/>
            <person name="Alsbrooks S.L."/>
            <person name="Anim B.N."/>
            <person name="Anosike U.S."/>
            <person name="Attaway T."/>
            <person name="Bandaranaike D.P."/>
            <person name="Battles P.K."/>
            <person name="Bell S.N."/>
            <person name="Bell A.V."/>
            <person name="Beltran B."/>
            <person name="Bickham C."/>
            <person name="Bustamante Y."/>
            <person name="Caleb T."/>
            <person name="Canada A."/>
            <person name="Cardenas V."/>
            <person name="Carter K."/>
            <person name="Chacko J."/>
            <person name="Chandrabose M.N."/>
            <person name="Chavez D."/>
            <person name="Chavez A."/>
            <person name="Chen L."/>
            <person name="Chu H.-S."/>
            <person name="Claassen K.J."/>
            <person name="Cockrell R."/>
            <person name="Collins M."/>
            <person name="Cooper J.A."/>
            <person name="Cree A."/>
            <person name="Curry S.M."/>
            <person name="Da Y."/>
            <person name="Dao M.D."/>
            <person name="Das B."/>
            <person name="Davila M.-L."/>
            <person name="Davy-Carroll L."/>
            <person name="Denson S."/>
            <person name="Dinh H."/>
            <person name="Ebong V.E."/>
            <person name="Edwards J.R."/>
            <person name="Egan A."/>
            <person name="El-Daye J."/>
            <person name="Escobedo L."/>
            <person name="Fernandez S."/>
            <person name="Fernando P.R."/>
            <person name="Flagg N."/>
            <person name="Forbes L.D."/>
            <person name="Fowler R.G."/>
            <person name="Fu Q."/>
            <person name="Gabisi R.A."/>
            <person name="Ganer J."/>
            <person name="Garbino Pronczuk A."/>
            <person name="Garcia R.M."/>
            <person name="Garner T."/>
            <person name="Garrett T.E."/>
            <person name="Gonzalez D.A."/>
            <person name="Hamid H."/>
            <person name="Hawkins E.S."/>
            <person name="Hirani K."/>
            <person name="Hogues M.E."/>
            <person name="Hollins B."/>
            <person name="Hsiao C.-H."/>
            <person name="Jabil R."/>
            <person name="James M.L."/>
            <person name="Jhangiani S.N."/>
            <person name="Johnson B."/>
            <person name="Johnson Q."/>
            <person name="Joshi V."/>
            <person name="Kalu J.B."/>
            <person name="Kam C."/>
            <person name="Kashfia A."/>
            <person name="Keebler J."/>
            <person name="Kisamo H."/>
            <person name="Kovar C.L."/>
            <person name="Lago L.A."/>
            <person name="Lai C.-Y."/>
            <person name="Laidlaw J."/>
            <person name="Lara F."/>
            <person name="Le T.-K."/>
            <person name="Lee S.L."/>
            <person name="Legall F.H."/>
            <person name="Lemon S.J."/>
            <person name="Lewis L.R."/>
            <person name="Li B."/>
            <person name="Liu Y."/>
            <person name="Liu Y.-S."/>
            <person name="Lopez J."/>
            <person name="Lozado R.J."/>
            <person name="Lu J."/>
            <person name="Madu R.C."/>
            <person name="Maheshwari M."/>
            <person name="Maheshwari R."/>
            <person name="Malloy K."/>
            <person name="Martinez E."/>
            <person name="Mathew T."/>
            <person name="Mercado I.C."/>
            <person name="Mercado C."/>
            <person name="Meyer B."/>
            <person name="Montgomery K."/>
            <person name="Morgan M.B."/>
            <person name="Munidasa M."/>
            <person name="Nazareth L.V."/>
            <person name="Nelson J."/>
            <person name="Ng B.M."/>
            <person name="Nguyen N.B."/>
            <person name="Nguyen P.Q."/>
            <person name="Nguyen T."/>
            <person name="Obregon M."/>
            <person name="Okwuonu G.O."/>
            <person name="Onwere C.G."/>
            <person name="Orozco G."/>
            <person name="Parra A."/>
            <person name="Patel S."/>
            <person name="Patil S."/>
            <person name="Perez A."/>
            <person name="Perez Y."/>
            <person name="Pham C."/>
            <person name="Primus E.L."/>
            <person name="Pu L.-L."/>
            <person name="Puazo M."/>
            <person name="Qin X."/>
            <person name="Quiroz J.B."/>
            <person name="Reese J."/>
            <person name="Richards S."/>
            <person name="Rives C.M."/>
            <person name="Robberts R."/>
            <person name="Ruiz S.J."/>
            <person name="Ruiz M.J."/>
            <person name="Santibanez J."/>
            <person name="Schneider B.W."/>
            <person name="Sisson I."/>
            <person name="Smith M."/>
            <person name="Sodergren E."/>
            <person name="Song X.-Z."/>
            <person name="Song B.B."/>
            <person name="Summersgill H."/>
            <person name="Thelus R."/>
            <person name="Thornton R.D."/>
            <person name="Trejos Z.Y."/>
            <person name="Usmani K."/>
            <person name="Vattathil S."/>
            <person name="Villasana D."/>
            <person name="Walker D.L."/>
            <person name="Wang S."/>
            <person name="Wang K."/>
            <person name="White C.S."/>
            <person name="Williams A.C."/>
            <person name="Williamson J."/>
            <person name="Wilson K."/>
            <person name="Woghiren I.O."/>
            <person name="Woodworth J.R."/>
            <person name="Worley K.C."/>
            <person name="Wright R.A."/>
            <person name="Wu W."/>
            <person name="Young L."/>
            <person name="Zhang L."/>
            <person name="Zhang J."/>
            <person name="Zhu Y."/>
            <person name="Muzny D.M."/>
            <person name="Weinstock G."/>
            <person name="Gibbs R.A."/>
        </authorList>
    </citation>
    <scope>NUCLEOTIDE SEQUENCE [LARGE SCALE GENOMIC DNA]</scope>
    <source>
        <strain evidence="4">LSR1</strain>
    </source>
</reference>
<dbReference type="Proteomes" id="UP000007819">
    <property type="component" value="Chromosome A3"/>
</dbReference>
<keyword evidence="1" id="KW-0518">Myosin</keyword>
<proteinExistence type="inferred from homology"/>
<evidence type="ECO:0000313" key="3">
    <source>
        <dbReference type="EnsemblMetazoa" id="XP_029347474.1"/>
    </source>
</evidence>
<dbReference type="SUPFAM" id="SSF52540">
    <property type="entry name" value="P-loop containing nucleoside triphosphate hydrolases"/>
    <property type="match status" value="1"/>
</dbReference>
<protein>
    <recommendedName>
        <fullName evidence="2">Myosin motor domain-containing protein</fullName>
    </recommendedName>
</protein>
<feature type="domain" description="Myosin motor" evidence="2">
    <location>
        <begin position="1"/>
        <end position="54"/>
    </location>
</feature>
<dbReference type="InterPro" id="IPR001609">
    <property type="entry name" value="Myosin_head_motor_dom-like"/>
</dbReference>
<sequence length="54" mass="6364">MDFTVKHFAGNVKYSSDGFLDKNKDTVFEDLVNVLRNGKRMPHTDRFKRFQSLL</sequence>
<dbReference type="EnsemblMetazoa" id="XM_029491614.1">
    <property type="protein sequence ID" value="XP_029347474.1"/>
    <property type="gene ID" value="LOC115034483"/>
</dbReference>
<dbReference type="PROSITE" id="PS51456">
    <property type="entry name" value="MYOSIN_MOTOR"/>
    <property type="match status" value="1"/>
</dbReference>
<dbReference type="GO" id="GO:0003774">
    <property type="term" value="F:cytoskeletal motor activity"/>
    <property type="evidence" value="ECO:0007669"/>
    <property type="project" value="InterPro"/>
</dbReference>
<evidence type="ECO:0000256" key="1">
    <source>
        <dbReference type="PROSITE-ProRule" id="PRU00782"/>
    </source>
</evidence>
<name>A0A8R2JVG7_ACYPI</name>
<organism evidence="3 4">
    <name type="scientific">Acyrthosiphon pisum</name>
    <name type="common">Pea aphid</name>
    <dbReference type="NCBI Taxonomy" id="7029"/>
    <lineage>
        <taxon>Eukaryota</taxon>
        <taxon>Metazoa</taxon>
        <taxon>Ecdysozoa</taxon>
        <taxon>Arthropoda</taxon>
        <taxon>Hexapoda</taxon>
        <taxon>Insecta</taxon>
        <taxon>Pterygota</taxon>
        <taxon>Neoptera</taxon>
        <taxon>Paraneoptera</taxon>
        <taxon>Hemiptera</taxon>
        <taxon>Sternorrhyncha</taxon>
        <taxon>Aphidomorpha</taxon>
        <taxon>Aphidoidea</taxon>
        <taxon>Aphididae</taxon>
        <taxon>Macrosiphini</taxon>
        <taxon>Acyrthosiphon</taxon>
    </lineage>
</organism>
<dbReference type="GO" id="GO:0016459">
    <property type="term" value="C:myosin complex"/>
    <property type="evidence" value="ECO:0007669"/>
    <property type="project" value="UniProtKB-KW"/>
</dbReference>
<accession>A0A8R2JVG7</accession>
<dbReference type="OrthoDB" id="6108017at2759"/>
<keyword evidence="1" id="KW-0009">Actin-binding</keyword>
<comment type="similarity">
    <text evidence="1">Belongs to the TRAFAC class myosin-kinesin ATPase superfamily. Myosin family.</text>
</comment>
<comment type="caution">
    <text evidence="1">Lacks conserved residue(s) required for the propagation of feature annotation.</text>
</comment>
<dbReference type="RefSeq" id="XP_029347474.1">
    <property type="nucleotide sequence ID" value="XM_029491614.1"/>
</dbReference>
<reference evidence="3" key="2">
    <citation type="submission" date="2022-06" db="UniProtKB">
        <authorList>
            <consortium name="EnsemblMetazoa"/>
        </authorList>
    </citation>
    <scope>IDENTIFICATION</scope>
</reference>